<feature type="signal peptide" evidence="1">
    <location>
        <begin position="1"/>
        <end position="18"/>
    </location>
</feature>
<feature type="chain" id="PRO_5044839578" description="NADH dehydrogenase subunit 5" evidence="1">
    <location>
        <begin position="19"/>
        <end position="118"/>
    </location>
</feature>
<comment type="caution">
    <text evidence="2">The sequence shown here is derived from an EMBL/GenBank/DDBJ whole genome shotgun (WGS) entry which is preliminary data.</text>
</comment>
<evidence type="ECO:0000256" key="1">
    <source>
        <dbReference type="SAM" id="SignalP"/>
    </source>
</evidence>
<accession>A0ABD1N918</accession>
<keyword evidence="1" id="KW-0732">Signal</keyword>
<dbReference type="AlphaFoldDB" id="A0ABD1N918"/>
<sequence>MNFLNFLTIILMSSSSVSLSLLVDSLPFVSRLIFKANPLAFLSFCSSSAILDMFISYSLNFPKSSALVIWDRFLDSLFFIRLAAIFSLSDFRILTFTSSSSNFLPRPFRLLTMWVNLF</sequence>
<reference evidence="2 3" key="1">
    <citation type="submission" date="2024-08" db="EMBL/GenBank/DDBJ databases">
        <title>Insights into the chromosomal genome structure of Flemingia macrophylla.</title>
        <authorList>
            <person name="Ding Y."/>
            <person name="Zhao Y."/>
            <person name="Bi W."/>
            <person name="Wu M."/>
            <person name="Zhao G."/>
            <person name="Gong Y."/>
            <person name="Li W."/>
            <person name="Zhang P."/>
        </authorList>
    </citation>
    <scope>NUCLEOTIDE SEQUENCE [LARGE SCALE GENOMIC DNA]</scope>
    <source>
        <strain evidence="2">DYQJB</strain>
        <tissue evidence="2">Leaf</tissue>
    </source>
</reference>
<gene>
    <name evidence="2" type="ORF">Fmac_005880</name>
</gene>
<dbReference type="Proteomes" id="UP001603857">
    <property type="component" value="Unassembled WGS sequence"/>
</dbReference>
<organism evidence="2 3">
    <name type="scientific">Flemingia macrophylla</name>
    <dbReference type="NCBI Taxonomy" id="520843"/>
    <lineage>
        <taxon>Eukaryota</taxon>
        <taxon>Viridiplantae</taxon>
        <taxon>Streptophyta</taxon>
        <taxon>Embryophyta</taxon>
        <taxon>Tracheophyta</taxon>
        <taxon>Spermatophyta</taxon>
        <taxon>Magnoliopsida</taxon>
        <taxon>eudicotyledons</taxon>
        <taxon>Gunneridae</taxon>
        <taxon>Pentapetalae</taxon>
        <taxon>rosids</taxon>
        <taxon>fabids</taxon>
        <taxon>Fabales</taxon>
        <taxon>Fabaceae</taxon>
        <taxon>Papilionoideae</taxon>
        <taxon>50 kb inversion clade</taxon>
        <taxon>NPAAA clade</taxon>
        <taxon>indigoferoid/millettioid clade</taxon>
        <taxon>Phaseoleae</taxon>
        <taxon>Flemingia</taxon>
    </lineage>
</organism>
<proteinExistence type="predicted"/>
<evidence type="ECO:0000313" key="2">
    <source>
        <dbReference type="EMBL" id="KAL2344595.1"/>
    </source>
</evidence>
<evidence type="ECO:0000313" key="3">
    <source>
        <dbReference type="Proteomes" id="UP001603857"/>
    </source>
</evidence>
<keyword evidence="3" id="KW-1185">Reference proteome</keyword>
<name>A0ABD1N918_9FABA</name>
<protein>
    <recommendedName>
        <fullName evidence="4">NADH dehydrogenase subunit 5</fullName>
    </recommendedName>
</protein>
<dbReference type="EMBL" id="JBGMDY010000002">
    <property type="protein sequence ID" value="KAL2344595.1"/>
    <property type="molecule type" value="Genomic_DNA"/>
</dbReference>
<evidence type="ECO:0008006" key="4">
    <source>
        <dbReference type="Google" id="ProtNLM"/>
    </source>
</evidence>